<name>A0A512H3D2_9PROT</name>
<evidence type="ECO:0000313" key="3">
    <source>
        <dbReference type="Proteomes" id="UP000321567"/>
    </source>
</evidence>
<keyword evidence="3" id="KW-1185">Reference proteome</keyword>
<gene>
    <name evidence="2" type="ORF">ROR02_00960</name>
</gene>
<evidence type="ECO:0000313" key="2">
    <source>
        <dbReference type="EMBL" id="GEO79965.1"/>
    </source>
</evidence>
<dbReference type="EMBL" id="BJZO01000002">
    <property type="protein sequence ID" value="GEO79965.1"/>
    <property type="molecule type" value="Genomic_DNA"/>
</dbReference>
<keyword evidence="1" id="KW-1133">Transmembrane helix</keyword>
<keyword evidence="1" id="KW-0812">Transmembrane</keyword>
<protein>
    <submittedName>
        <fullName evidence="2">Uncharacterized protein</fullName>
    </submittedName>
</protein>
<comment type="caution">
    <text evidence="2">The sequence shown here is derived from an EMBL/GenBank/DDBJ whole genome shotgun (WGS) entry which is preliminary data.</text>
</comment>
<accession>A0A512H3D2</accession>
<dbReference type="AlphaFoldDB" id="A0A512H3D2"/>
<reference evidence="2 3" key="1">
    <citation type="submission" date="2019-07" db="EMBL/GenBank/DDBJ databases">
        <title>Whole genome shotgun sequence of Rhodospirillum oryzae NBRC 107573.</title>
        <authorList>
            <person name="Hosoyama A."/>
            <person name="Uohara A."/>
            <person name="Ohji S."/>
            <person name="Ichikawa N."/>
        </authorList>
    </citation>
    <scope>NUCLEOTIDE SEQUENCE [LARGE SCALE GENOMIC DNA]</scope>
    <source>
        <strain evidence="2 3">NBRC 107573</strain>
    </source>
</reference>
<keyword evidence="1" id="KW-0472">Membrane</keyword>
<proteinExistence type="predicted"/>
<organism evidence="2 3">
    <name type="scientific">Pararhodospirillum oryzae</name>
    <dbReference type="NCBI Taxonomy" id="478448"/>
    <lineage>
        <taxon>Bacteria</taxon>
        <taxon>Pseudomonadati</taxon>
        <taxon>Pseudomonadota</taxon>
        <taxon>Alphaproteobacteria</taxon>
        <taxon>Rhodospirillales</taxon>
        <taxon>Rhodospirillaceae</taxon>
        <taxon>Pararhodospirillum</taxon>
    </lineage>
</organism>
<dbReference type="RefSeq" id="WP_170244896.1">
    <property type="nucleotide sequence ID" value="NZ_BJZO01000002.1"/>
</dbReference>
<evidence type="ECO:0000256" key="1">
    <source>
        <dbReference type="SAM" id="Phobius"/>
    </source>
</evidence>
<sequence>MPTILLLTGTVLSAGFMAGMSALGEAAHASVILVALGLVVLPLLTARMMARRDGGEAEPAGPALLEEYEATQPPLLGRGERPFAFESLSEARRAARRLQAGTGVLYCDGFHFLTGGRVSDRDLARAYIRGVYALVPGQPGRPVIHVVGRAPAEPRRVWGPRATPLACRFVAVRGSAAQVLDHGVGPAAQGW</sequence>
<dbReference type="Proteomes" id="UP000321567">
    <property type="component" value="Unassembled WGS sequence"/>
</dbReference>
<feature type="transmembrane region" description="Helical" evidence="1">
    <location>
        <begin position="27"/>
        <end position="44"/>
    </location>
</feature>